<comment type="caution">
    <text evidence="3">The sequence shown here is derived from an EMBL/GenBank/DDBJ whole genome shotgun (WGS) entry which is preliminary data.</text>
</comment>
<dbReference type="InterPro" id="IPR013320">
    <property type="entry name" value="ConA-like_dom_sf"/>
</dbReference>
<dbReference type="InterPro" id="IPR003877">
    <property type="entry name" value="SPRY_dom"/>
</dbReference>
<dbReference type="PROSITE" id="PS50897">
    <property type="entry name" value="CTLH"/>
    <property type="match status" value="1"/>
</dbReference>
<dbReference type="Pfam" id="PF00622">
    <property type="entry name" value="SPRY"/>
    <property type="match status" value="1"/>
</dbReference>
<evidence type="ECO:0000259" key="1">
    <source>
        <dbReference type="PROSITE" id="PS50188"/>
    </source>
</evidence>
<dbReference type="EMBL" id="JBJXBP010000002">
    <property type="protein sequence ID" value="KAL3845645.1"/>
    <property type="molecule type" value="Genomic_DNA"/>
</dbReference>
<protein>
    <submittedName>
        <fullName evidence="3">Uncharacterized protein</fullName>
    </submittedName>
</protein>
<dbReference type="AlphaFoldDB" id="A0ABD3U8I8"/>
<reference evidence="3 4" key="1">
    <citation type="submission" date="2024-12" db="EMBL/GenBank/DDBJ databases">
        <title>The unique morphological basis and parallel evolutionary history of personate flowers in Penstemon.</title>
        <authorList>
            <person name="Depatie T.H."/>
            <person name="Wessinger C.A."/>
        </authorList>
    </citation>
    <scope>NUCLEOTIDE SEQUENCE [LARGE SCALE GENOMIC DNA]</scope>
    <source>
        <strain evidence="3">WTNN_2</strain>
        <tissue evidence="3">Leaf</tissue>
    </source>
</reference>
<feature type="domain" description="B30.2/SPRY" evidence="1">
    <location>
        <begin position="26"/>
        <end position="214"/>
    </location>
</feature>
<dbReference type="PANTHER" id="PTHR12864">
    <property type="entry name" value="RAN BINDING PROTEIN 9-RELATED"/>
    <property type="match status" value="1"/>
</dbReference>
<evidence type="ECO:0000313" key="3">
    <source>
        <dbReference type="EMBL" id="KAL3845645.1"/>
    </source>
</evidence>
<dbReference type="Proteomes" id="UP001634393">
    <property type="component" value="Unassembled WGS sequence"/>
</dbReference>
<dbReference type="FunFam" id="2.60.120.920:FF:000092">
    <property type="entry name" value="Ran-binding protein M homolog"/>
    <property type="match status" value="1"/>
</dbReference>
<dbReference type="Pfam" id="PF10607">
    <property type="entry name" value="CTLH"/>
    <property type="match status" value="1"/>
</dbReference>
<name>A0ABD3U8I8_9LAMI</name>
<dbReference type="InterPro" id="IPR043136">
    <property type="entry name" value="B30.2/SPRY_sf"/>
</dbReference>
<keyword evidence="4" id="KW-1185">Reference proteome</keyword>
<proteinExistence type="predicted"/>
<dbReference type="PROSITE" id="PS50188">
    <property type="entry name" value="B302_SPRY"/>
    <property type="match status" value="1"/>
</dbReference>
<sequence>MSEATSRNQSPATDLIGSYFLRLWHQNSKTLGLKPEELEEEEELPTALDTVKSSGGFSFVGPDKLSVSYPNVNLHGHDVGVVQANRPAPSKRFLYYFEICVKNAGAKGQIAIGFTTSAFTLKRQPGWEANSCGYHGDDGLLYHGHGKGDAFGPTYTTGDTVGGGINYATQEFFFTKNGVLVGSVHKDIKGSVFPTVSVHSQSEEVAVNFGKEDFVFDLEAYEAEERAKQQMKIDNISISQDASHGIVRSYLQHYGYQETLNLFDIAGQSTIPPISLVPENGSKEEDMMYALNQRNILRQLIRYGEIDDTFSRLHEWYPQIVQDDTSTVCILLHCQKFIELVRVGKLEEAILYGRNEFAKFKESSELDDLVKDCAALLAYEQPLKSSFGYLLQESHRELVADAVNAMILSTNPNVKDATFCMHSNLERLIRQISACVLEKRSLNGDHGEAFHLSKILKSIKKV</sequence>
<feature type="domain" description="CTLH" evidence="2">
    <location>
        <begin position="290"/>
        <end position="348"/>
    </location>
</feature>
<dbReference type="InterPro" id="IPR001870">
    <property type="entry name" value="B30.2/SPRY"/>
</dbReference>
<dbReference type="Gene3D" id="2.60.120.920">
    <property type="match status" value="1"/>
</dbReference>
<dbReference type="SUPFAM" id="SSF49899">
    <property type="entry name" value="Concanavalin A-like lectins/glucanases"/>
    <property type="match status" value="1"/>
</dbReference>
<evidence type="ECO:0000313" key="4">
    <source>
        <dbReference type="Proteomes" id="UP001634393"/>
    </source>
</evidence>
<gene>
    <name evidence="3" type="ORF">ACJIZ3_003048</name>
</gene>
<dbReference type="SMART" id="SM00449">
    <property type="entry name" value="SPRY"/>
    <property type="match status" value="1"/>
</dbReference>
<dbReference type="SMART" id="SM00668">
    <property type="entry name" value="CTLH"/>
    <property type="match status" value="1"/>
</dbReference>
<dbReference type="InterPro" id="IPR044736">
    <property type="entry name" value="Gid1/RanBPM/SPLA_SPRY"/>
</dbReference>
<dbReference type="InterPro" id="IPR050618">
    <property type="entry name" value="Ubq-SigPath_Reg"/>
</dbReference>
<dbReference type="InterPro" id="IPR006595">
    <property type="entry name" value="CTLH_C"/>
</dbReference>
<dbReference type="InterPro" id="IPR024964">
    <property type="entry name" value="CTLH/CRA"/>
</dbReference>
<organism evidence="3 4">
    <name type="scientific">Penstemon smallii</name>
    <dbReference type="NCBI Taxonomy" id="265156"/>
    <lineage>
        <taxon>Eukaryota</taxon>
        <taxon>Viridiplantae</taxon>
        <taxon>Streptophyta</taxon>
        <taxon>Embryophyta</taxon>
        <taxon>Tracheophyta</taxon>
        <taxon>Spermatophyta</taxon>
        <taxon>Magnoliopsida</taxon>
        <taxon>eudicotyledons</taxon>
        <taxon>Gunneridae</taxon>
        <taxon>Pentapetalae</taxon>
        <taxon>asterids</taxon>
        <taxon>lamiids</taxon>
        <taxon>Lamiales</taxon>
        <taxon>Plantaginaceae</taxon>
        <taxon>Cheloneae</taxon>
        <taxon>Penstemon</taxon>
    </lineage>
</organism>
<dbReference type="InterPro" id="IPR013144">
    <property type="entry name" value="CRA_dom"/>
</dbReference>
<dbReference type="SMART" id="SM00757">
    <property type="entry name" value="CRA"/>
    <property type="match status" value="1"/>
</dbReference>
<evidence type="ECO:0000259" key="2">
    <source>
        <dbReference type="PROSITE" id="PS50897"/>
    </source>
</evidence>
<accession>A0ABD3U8I8</accession>
<dbReference type="CDD" id="cd12885">
    <property type="entry name" value="SPRY_RanBP_like"/>
    <property type="match status" value="1"/>
</dbReference>